<sequence length="130" mass="14443">MATFQGRLGSCLQSSGTTELVVCSFLGGQAYYLSADDSLSRGWRTLPGFAICSRAADSYVGTEFLETDELFATFRGYPYPVGCVSNTKRFTVEAVHVLVPHEPPTNLEDRIHKRRLFKSAYKDFTLSADE</sequence>
<gene>
    <name evidence="1" type="ORF">AVEN_96068_1</name>
</gene>
<dbReference type="AlphaFoldDB" id="A0A4Y2B3C9"/>
<dbReference type="Proteomes" id="UP000499080">
    <property type="component" value="Unassembled WGS sequence"/>
</dbReference>
<comment type="caution">
    <text evidence="1">The sequence shown here is derived from an EMBL/GenBank/DDBJ whole genome shotgun (WGS) entry which is preliminary data.</text>
</comment>
<keyword evidence="2" id="KW-1185">Reference proteome</keyword>
<reference evidence="1 2" key="1">
    <citation type="journal article" date="2019" name="Sci. Rep.">
        <title>Orb-weaving spider Araneus ventricosus genome elucidates the spidroin gene catalogue.</title>
        <authorList>
            <person name="Kono N."/>
            <person name="Nakamura H."/>
            <person name="Ohtoshi R."/>
            <person name="Moran D.A.P."/>
            <person name="Shinohara A."/>
            <person name="Yoshida Y."/>
            <person name="Fujiwara M."/>
            <person name="Mori M."/>
            <person name="Tomita M."/>
            <person name="Arakawa K."/>
        </authorList>
    </citation>
    <scope>NUCLEOTIDE SEQUENCE [LARGE SCALE GENOMIC DNA]</scope>
</reference>
<evidence type="ECO:0000313" key="2">
    <source>
        <dbReference type="Proteomes" id="UP000499080"/>
    </source>
</evidence>
<evidence type="ECO:0000313" key="1">
    <source>
        <dbReference type="EMBL" id="GBL86842.1"/>
    </source>
</evidence>
<proteinExistence type="predicted"/>
<accession>A0A4Y2B3C9</accession>
<dbReference type="EMBL" id="BGPR01000050">
    <property type="protein sequence ID" value="GBL86842.1"/>
    <property type="molecule type" value="Genomic_DNA"/>
</dbReference>
<name>A0A4Y2B3C9_ARAVE</name>
<organism evidence="1 2">
    <name type="scientific">Araneus ventricosus</name>
    <name type="common">Orbweaver spider</name>
    <name type="synonym">Epeira ventricosa</name>
    <dbReference type="NCBI Taxonomy" id="182803"/>
    <lineage>
        <taxon>Eukaryota</taxon>
        <taxon>Metazoa</taxon>
        <taxon>Ecdysozoa</taxon>
        <taxon>Arthropoda</taxon>
        <taxon>Chelicerata</taxon>
        <taxon>Arachnida</taxon>
        <taxon>Araneae</taxon>
        <taxon>Araneomorphae</taxon>
        <taxon>Entelegynae</taxon>
        <taxon>Araneoidea</taxon>
        <taxon>Araneidae</taxon>
        <taxon>Araneus</taxon>
    </lineage>
</organism>
<protein>
    <submittedName>
        <fullName evidence="1">Uncharacterized protein</fullName>
    </submittedName>
</protein>